<dbReference type="Pfam" id="PF08669">
    <property type="entry name" value="GCV_T_C"/>
    <property type="match status" value="1"/>
</dbReference>
<feature type="domain" description="Aminomethyltransferase C-terminal" evidence="14">
    <location>
        <begin position="287"/>
        <end position="363"/>
    </location>
</feature>
<organism evidence="15 16">
    <name type="scientific">Boothiomyces macroporosus</name>
    <dbReference type="NCBI Taxonomy" id="261099"/>
    <lineage>
        <taxon>Eukaryota</taxon>
        <taxon>Fungi</taxon>
        <taxon>Fungi incertae sedis</taxon>
        <taxon>Chytridiomycota</taxon>
        <taxon>Chytridiomycota incertae sedis</taxon>
        <taxon>Chytridiomycetes</taxon>
        <taxon>Rhizophydiales</taxon>
        <taxon>Terramycetaceae</taxon>
        <taxon>Boothiomyces</taxon>
    </lineage>
</organism>
<gene>
    <name evidence="15" type="ORF">HK103_000172</name>
</gene>
<sequence>MRRFSSAANLFKQTKLYDFHVKNGGKMVDFAGWDMPVSYSNLGALASHNWTRQKASVWTGKDHVKFLESLVVADLVNLPVGSSTLSVFTNENGGIIDDTVINKESEDAFYVVSNAGCADKDLAHIREQLAIFKKNGGDVNVDVLDHVSLVAIQGPSAAKVVEGLAKTNLDKFAFMTAKKLELAGIPCYVSRCGYTGEDGFEISVPHEKVVELTETLLSHPDVELAGLGARDSLRLEAGLCLYGHDLNEEITPVEGALTWTIGQRRRKEGGFLGAEKILPQIKGGVSKRRIGLIVEGAPAREHTEIYADGKKIGEITSGCPSPTLKKNIAMGYVQNGFHKSGTELQVKVRNKMQKAVVTKMPFVPANYHRV</sequence>
<dbReference type="PANTHER" id="PTHR43757:SF2">
    <property type="entry name" value="AMINOMETHYLTRANSFERASE, MITOCHONDRIAL"/>
    <property type="match status" value="1"/>
</dbReference>
<evidence type="ECO:0000256" key="1">
    <source>
        <dbReference type="ARBA" id="ARBA00004173"/>
    </source>
</evidence>
<keyword evidence="8 12" id="KW-0496">Mitochondrion</keyword>
<proteinExistence type="inferred from homology"/>
<dbReference type="Pfam" id="PF01571">
    <property type="entry name" value="GCV_T"/>
    <property type="match status" value="1"/>
</dbReference>
<comment type="subunit">
    <text evidence="3 12">The glycine cleavage system is composed of four proteins: P, T, L and H.</text>
</comment>
<protein>
    <recommendedName>
        <fullName evidence="4 12">Aminomethyltransferase</fullName>
        <ecNumber evidence="4 12">2.1.2.10</ecNumber>
    </recommendedName>
    <alternativeName>
        <fullName evidence="9 12">Glycine cleavage system T protein</fullName>
    </alternativeName>
</protein>
<dbReference type="FunFam" id="2.40.30.110:FF:000002">
    <property type="entry name" value="Aminomethyltransferase"/>
    <property type="match status" value="1"/>
</dbReference>
<evidence type="ECO:0000256" key="5">
    <source>
        <dbReference type="ARBA" id="ARBA00022576"/>
    </source>
</evidence>
<evidence type="ECO:0000256" key="8">
    <source>
        <dbReference type="ARBA" id="ARBA00023128"/>
    </source>
</evidence>
<feature type="domain" description="GCVT N-terminal" evidence="13">
    <location>
        <begin position="16"/>
        <end position="262"/>
    </location>
</feature>
<evidence type="ECO:0000256" key="10">
    <source>
        <dbReference type="ARBA" id="ARBA00047665"/>
    </source>
</evidence>
<dbReference type="InterPro" id="IPR028896">
    <property type="entry name" value="GcvT/YgfZ/DmdA"/>
</dbReference>
<reference evidence="15" key="1">
    <citation type="submission" date="2020-05" db="EMBL/GenBank/DDBJ databases">
        <title>Phylogenomic resolution of chytrid fungi.</title>
        <authorList>
            <person name="Stajich J.E."/>
            <person name="Amses K."/>
            <person name="Simmons R."/>
            <person name="Seto K."/>
            <person name="Myers J."/>
            <person name="Bonds A."/>
            <person name="Quandt C.A."/>
            <person name="Barry K."/>
            <person name="Liu P."/>
            <person name="Grigoriev I."/>
            <person name="Longcore J.E."/>
            <person name="James T.Y."/>
        </authorList>
    </citation>
    <scope>NUCLEOTIDE SEQUENCE</scope>
    <source>
        <strain evidence="15">PLAUS21</strain>
    </source>
</reference>
<evidence type="ECO:0000313" key="16">
    <source>
        <dbReference type="Proteomes" id="UP001210925"/>
    </source>
</evidence>
<evidence type="ECO:0000256" key="2">
    <source>
        <dbReference type="ARBA" id="ARBA00008609"/>
    </source>
</evidence>
<dbReference type="Gene3D" id="3.30.70.1400">
    <property type="entry name" value="Aminomethyltransferase beta-barrel domains"/>
    <property type="match status" value="1"/>
</dbReference>
<comment type="catalytic activity">
    <reaction evidence="10 12">
        <text>N(6)-[(R)-S(8)-aminomethyldihydrolipoyl]-L-lysyl-[protein] + (6S)-5,6,7,8-tetrahydrofolate = N(6)-[(R)-dihydrolipoyl]-L-lysyl-[protein] + (6R)-5,10-methylene-5,6,7,8-tetrahydrofolate + NH4(+)</text>
        <dbReference type="Rhea" id="RHEA:16945"/>
        <dbReference type="Rhea" id="RHEA-COMP:10475"/>
        <dbReference type="Rhea" id="RHEA-COMP:10492"/>
        <dbReference type="ChEBI" id="CHEBI:15636"/>
        <dbReference type="ChEBI" id="CHEBI:28938"/>
        <dbReference type="ChEBI" id="CHEBI:57453"/>
        <dbReference type="ChEBI" id="CHEBI:83100"/>
        <dbReference type="ChEBI" id="CHEBI:83143"/>
        <dbReference type="EC" id="2.1.2.10"/>
    </reaction>
</comment>
<dbReference type="FunFam" id="3.30.70.1400:FF:000001">
    <property type="entry name" value="Aminomethyltransferase"/>
    <property type="match status" value="1"/>
</dbReference>
<dbReference type="SUPFAM" id="SSF101790">
    <property type="entry name" value="Aminomethyltransferase beta-barrel domain"/>
    <property type="match status" value="1"/>
</dbReference>
<dbReference type="PIRSF" id="PIRSF006487">
    <property type="entry name" value="GcvT"/>
    <property type="match status" value="1"/>
</dbReference>
<dbReference type="Proteomes" id="UP001210925">
    <property type="component" value="Unassembled WGS sequence"/>
</dbReference>
<dbReference type="PANTHER" id="PTHR43757">
    <property type="entry name" value="AMINOMETHYLTRANSFERASE"/>
    <property type="match status" value="1"/>
</dbReference>
<evidence type="ECO:0000313" key="15">
    <source>
        <dbReference type="EMBL" id="KAJ3262643.1"/>
    </source>
</evidence>
<dbReference type="InterPro" id="IPR013977">
    <property type="entry name" value="GcvT_C"/>
</dbReference>
<dbReference type="InterPro" id="IPR006222">
    <property type="entry name" value="GCVT_N"/>
</dbReference>
<dbReference type="SUPFAM" id="SSF103025">
    <property type="entry name" value="Folate-binding domain"/>
    <property type="match status" value="1"/>
</dbReference>
<dbReference type="Gene3D" id="3.30.1360.120">
    <property type="entry name" value="Probable tRNA modification gtpase trme, domain 1"/>
    <property type="match status" value="1"/>
</dbReference>
<keyword evidence="5 12" id="KW-0032">Aminotransferase</keyword>
<feature type="binding site" evidence="11">
    <location>
        <position position="201"/>
    </location>
    <ligand>
        <name>substrate</name>
    </ligand>
</feature>
<dbReference type="InterPro" id="IPR027266">
    <property type="entry name" value="TrmE/GcvT-like"/>
</dbReference>
<evidence type="ECO:0000256" key="7">
    <source>
        <dbReference type="ARBA" id="ARBA00022946"/>
    </source>
</evidence>
<dbReference type="NCBIfam" id="NF001567">
    <property type="entry name" value="PRK00389.1"/>
    <property type="match status" value="1"/>
</dbReference>
<evidence type="ECO:0000256" key="3">
    <source>
        <dbReference type="ARBA" id="ARBA00011690"/>
    </source>
</evidence>
<keyword evidence="16" id="KW-1185">Reference proteome</keyword>
<comment type="caution">
    <text evidence="15">The sequence shown here is derived from an EMBL/GenBank/DDBJ whole genome shotgun (WGS) entry which is preliminary data.</text>
</comment>
<evidence type="ECO:0000256" key="9">
    <source>
        <dbReference type="ARBA" id="ARBA00031395"/>
    </source>
</evidence>
<dbReference type="EC" id="2.1.2.10" evidence="4 12"/>
<comment type="subcellular location">
    <subcellularLocation>
        <location evidence="1 12">Mitochondrion</location>
    </subcellularLocation>
</comment>
<dbReference type="InterPro" id="IPR029043">
    <property type="entry name" value="GcvT/YgfZ_C"/>
</dbReference>
<dbReference type="GO" id="GO:0006546">
    <property type="term" value="P:glycine catabolic process"/>
    <property type="evidence" value="ECO:0007669"/>
    <property type="project" value="InterPro"/>
</dbReference>
<dbReference type="FunFam" id="4.10.1250.10:FF:000002">
    <property type="entry name" value="Aminomethyltransferase"/>
    <property type="match status" value="1"/>
</dbReference>
<keyword evidence="7 12" id="KW-0809">Transit peptide</keyword>
<evidence type="ECO:0000256" key="6">
    <source>
        <dbReference type="ARBA" id="ARBA00022679"/>
    </source>
</evidence>
<dbReference type="InterPro" id="IPR006223">
    <property type="entry name" value="GcvT"/>
</dbReference>
<evidence type="ECO:0000259" key="13">
    <source>
        <dbReference type="Pfam" id="PF01571"/>
    </source>
</evidence>
<dbReference type="GO" id="GO:0004047">
    <property type="term" value="F:aminomethyltransferase activity"/>
    <property type="evidence" value="ECO:0007669"/>
    <property type="project" value="UniProtKB-EC"/>
</dbReference>
<evidence type="ECO:0000256" key="12">
    <source>
        <dbReference type="RuleBase" id="RU003981"/>
    </source>
</evidence>
<evidence type="ECO:0000256" key="4">
    <source>
        <dbReference type="ARBA" id="ARBA00012616"/>
    </source>
</evidence>
<dbReference type="EMBL" id="JADGKB010000001">
    <property type="protein sequence ID" value="KAJ3262643.1"/>
    <property type="molecule type" value="Genomic_DNA"/>
</dbReference>
<comment type="similarity">
    <text evidence="2 12">Belongs to the GcvT family.</text>
</comment>
<dbReference type="AlphaFoldDB" id="A0AAD5Y6S0"/>
<name>A0AAD5Y6S0_9FUNG</name>
<dbReference type="GO" id="GO:0005739">
    <property type="term" value="C:mitochondrion"/>
    <property type="evidence" value="ECO:0007669"/>
    <property type="project" value="UniProtKB-SubCell"/>
</dbReference>
<evidence type="ECO:0000259" key="14">
    <source>
        <dbReference type="Pfam" id="PF08669"/>
    </source>
</evidence>
<comment type="function">
    <text evidence="12">The glycine cleavage system catalyzes the degradation of glycine.</text>
</comment>
<evidence type="ECO:0000256" key="11">
    <source>
        <dbReference type="PIRSR" id="PIRSR006487-1"/>
    </source>
</evidence>
<dbReference type="Gene3D" id="4.10.1250.10">
    <property type="entry name" value="Aminomethyltransferase fragment"/>
    <property type="match status" value="1"/>
</dbReference>
<dbReference type="NCBIfam" id="TIGR00528">
    <property type="entry name" value="gcvT"/>
    <property type="match status" value="1"/>
</dbReference>
<keyword evidence="6 12" id="KW-0808">Transferase</keyword>
<accession>A0AAD5Y6S0</accession>
<dbReference type="Gene3D" id="2.40.30.110">
    <property type="entry name" value="Aminomethyltransferase beta-barrel domains"/>
    <property type="match status" value="1"/>
</dbReference>
<dbReference type="GO" id="GO:0008483">
    <property type="term" value="F:transaminase activity"/>
    <property type="evidence" value="ECO:0007669"/>
    <property type="project" value="UniProtKB-KW"/>
</dbReference>
<dbReference type="GO" id="GO:0005960">
    <property type="term" value="C:glycine cleavage complex"/>
    <property type="evidence" value="ECO:0007669"/>
    <property type="project" value="InterPro"/>
</dbReference>